<evidence type="ECO:0000256" key="4">
    <source>
        <dbReference type="ARBA" id="ARBA00022815"/>
    </source>
</evidence>
<feature type="compositionally biased region" description="Acidic residues" evidence="6">
    <location>
        <begin position="146"/>
        <end position="164"/>
    </location>
</feature>
<keyword evidence="7" id="KW-0732">Signal</keyword>
<dbReference type="KEGG" id="dpx:DAPPUDRAFT_242979"/>
<comment type="similarity">
    <text evidence="2">Belongs to the gastrin/cholecystokinin family.</text>
</comment>
<name>E9GHT8_DAPPU</name>
<sequence>MPIIRQSSVKTLNLLLYIVRVVCAVDGQEEAQQQQQQQHRMKLTMLATVLAAVLVLGVGRATAAPADSSSTATGRRLLHSPNPTSHSKSIDSWLRWLLLRSRIGDKEKTKNGVPSNSFQLARSPVELGSSNPKLQAKLPPAIVQSNDDDETTGFGDEDFADEDVPLVLPEGRQAASKRQPDDYGHMRYGKRDFDDYGHMRFGRR</sequence>
<accession>E9GHT8</accession>
<dbReference type="OrthoDB" id="6360815at2759"/>
<keyword evidence="3" id="KW-0964">Secreted</keyword>
<evidence type="ECO:0000313" key="9">
    <source>
        <dbReference type="Proteomes" id="UP000000305"/>
    </source>
</evidence>
<dbReference type="GO" id="GO:0005576">
    <property type="term" value="C:extracellular region"/>
    <property type="evidence" value="ECO:0007669"/>
    <property type="project" value="UniProtKB-SubCell"/>
</dbReference>
<dbReference type="InterPro" id="IPR013152">
    <property type="entry name" value="Gastrin/cholecystokinin_CS"/>
</dbReference>
<keyword evidence="9" id="KW-1185">Reference proteome</keyword>
<proteinExistence type="inferred from homology"/>
<dbReference type="HOGENOM" id="CLU_1344483_0_0_1"/>
<keyword evidence="5" id="KW-0527">Neuropeptide</keyword>
<organism evidence="8 9">
    <name type="scientific">Daphnia pulex</name>
    <name type="common">Water flea</name>
    <dbReference type="NCBI Taxonomy" id="6669"/>
    <lineage>
        <taxon>Eukaryota</taxon>
        <taxon>Metazoa</taxon>
        <taxon>Ecdysozoa</taxon>
        <taxon>Arthropoda</taxon>
        <taxon>Crustacea</taxon>
        <taxon>Branchiopoda</taxon>
        <taxon>Diplostraca</taxon>
        <taxon>Cladocera</taxon>
        <taxon>Anomopoda</taxon>
        <taxon>Daphniidae</taxon>
        <taxon>Daphnia</taxon>
    </lineage>
</organism>
<dbReference type="AlphaFoldDB" id="E9GHT8"/>
<keyword evidence="4" id="KW-0027">Amidation</keyword>
<feature type="compositionally biased region" description="Low complexity" evidence="6">
    <location>
        <begin position="64"/>
        <end position="73"/>
    </location>
</feature>
<feature type="compositionally biased region" description="Basic and acidic residues" evidence="6">
    <location>
        <begin position="178"/>
        <end position="189"/>
    </location>
</feature>
<feature type="region of interest" description="Disordered" evidence="6">
    <location>
        <begin position="143"/>
        <end position="189"/>
    </location>
</feature>
<evidence type="ECO:0000313" key="8">
    <source>
        <dbReference type="EMBL" id="EFX80896.1"/>
    </source>
</evidence>
<feature type="chain" id="PRO_5003240354" evidence="7">
    <location>
        <begin position="25"/>
        <end position="204"/>
    </location>
</feature>
<protein>
    <submittedName>
        <fullName evidence="8">Putative sulfakinin-like peptide</fullName>
    </submittedName>
</protein>
<feature type="signal peptide" evidence="7">
    <location>
        <begin position="1"/>
        <end position="24"/>
    </location>
</feature>
<gene>
    <name evidence="8" type="ORF">DAPPUDRAFT_242979</name>
</gene>
<dbReference type="PROSITE" id="PS00259">
    <property type="entry name" value="GASTRIN"/>
    <property type="match status" value="1"/>
</dbReference>
<dbReference type="Pfam" id="PF08257">
    <property type="entry name" value="Sulfakinin"/>
    <property type="match status" value="1"/>
</dbReference>
<dbReference type="GO" id="GO:0007218">
    <property type="term" value="P:neuropeptide signaling pathway"/>
    <property type="evidence" value="ECO:0007669"/>
    <property type="project" value="UniProtKB-KW"/>
</dbReference>
<dbReference type="EMBL" id="GL732545">
    <property type="protein sequence ID" value="EFX80896.1"/>
    <property type="molecule type" value="Genomic_DNA"/>
</dbReference>
<dbReference type="InParanoid" id="E9GHT8"/>
<dbReference type="Proteomes" id="UP000000305">
    <property type="component" value="Unassembled WGS sequence"/>
</dbReference>
<evidence type="ECO:0000256" key="1">
    <source>
        <dbReference type="ARBA" id="ARBA00004613"/>
    </source>
</evidence>
<dbReference type="STRING" id="6669.E9GHT8"/>
<evidence type="ECO:0000256" key="6">
    <source>
        <dbReference type="SAM" id="MobiDB-lite"/>
    </source>
</evidence>
<evidence type="ECO:0000256" key="7">
    <source>
        <dbReference type="SAM" id="SignalP"/>
    </source>
</evidence>
<evidence type="ECO:0000256" key="5">
    <source>
        <dbReference type="ARBA" id="ARBA00023320"/>
    </source>
</evidence>
<comment type="subcellular location">
    <subcellularLocation>
        <location evidence="1">Secreted</location>
    </subcellularLocation>
</comment>
<evidence type="ECO:0000256" key="2">
    <source>
        <dbReference type="ARBA" id="ARBA00006273"/>
    </source>
</evidence>
<dbReference type="InterPro" id="IPR013259">
    <property type="entry name" value="Sulfakinin"/>
</dbReference>
<feature type="region of interest" description="Disordered" evidence="6">
    <location>
        <begin position="64"/>
        <end position="88"/>
    </location>
</feature>
<reference evidence="8 9" key="1">
    <citation type="journal article" date="2011" name="Science">
        <title>The ecoresponsive genome of Daphnia pulex.</title>
        <authorList>
            <person name="Colbourne J.K."/>
            <person name="Pfrender M.E."/>
            <person name="Gilbert D."/>
            <person name="Thomas W.K."/>
            <person name="Tucker A."/>
            <person name="Oakley T.H."/>
            <person name="Tokishita S."/>
            <person name="Aerts A."/>
            <person name="Arnold G.J."/>
            <person name="Basu M.K."/>
            <person name="Bauer D.J."/>
            <person name="Caceres C.E."/>
            <person name="Carmel L."/>
            <person name="Casola C."/>
            <person name="Choi J.H."/>
            <person name="Detter J.C."/>
            <person name="Dong Q."/>
            <person name="Dusheyko S."/>
            <person name="Eads B.D."/>
            <person name="Frohlich T."/>
            <person name="Geiler-Samerotte K.A."/>
            <person name="Gerlach D."/>
            <person name="Hatcher P."/>
            <person name="Jogdeo S."/>
            <person name="Krijgsveld J."/>
            <person name="Kriventseva E.V."/>
            <person name="Kultz D."/>
            <person name="Laforsch C."/>
            <person name="Lindquist E."/>
            <person name="Lopez J."/>
            <person name="Manak J.R."/>
            <person name="Muller J."/>
            <person name="Pangilinan J."/>
            <person name="Patwardhan R.P."/>
            <person name="Pitluck S."/>
            <person name="Pritham E.J."/>
            <person name="Rechtsteiner A."/>
            <person name="Rho M."/>
            <person name="Rogozin I.B."/>
            <person name="Sakarya O."/>
            <person name="Salamov A."/>
            <person name="Schaack S."/>
            <person name="Shapiro H."/>
            <person name="Shiga Y."/>
            <person name="Skalitzky C."/>
            <person name="Smith Z."/>
            <person name="Souvorov A."/>
            <person name="Sung W."/>
            <person name="Tang Z."/>
            <person name="Tsuchiya D."/>
            <person name="Tu H."/>
            <person name="Vos H."/>
            <person name="Wang M."/>
            <person name="Wolf Y.I."/>
            <person name="Yamagata H."/>
            <person name="Yamada T."/>
            <person name="Ye Y."/>
            <person name="Shaw J.R."/>
            <person name="Andrews J."/>
            <person name="Crease T.J."/>
            <person name="Tang H."/>
            <person name="Lucas S.M."/>
            <person name="Robertson H.M."/>
            <person name="Bork P."/>
            <person name="Koonin E.V."/>
            <person name="Zdobnov E.M."/>
            <person name="Grigoriev I.V."/>
            <person name="Lynch M."/>
            <person name="Boore J.L."/>
        </authorList>
    </citation>
    <scope>NUCLEOTIDE SEQUENCE [LARGE SCALE GENOMIC DNA]</scope>
</reference>
<evidence type="ECO:0000256" key="3">
    <source>
        <dbReference type="ARBA" id="ARBA00022525"/>
    </source>
</evidence>